<protein>
    <recommendedName>
        <fullName evidence="5">Parvulin-like peptidyl-prolyl isomerase</fullName>
    </recommendedName>
</protein>
<feature type="transmembrane region" description="Helical" evidence="2">
    <location>
        <begin position="12"/>
        <end position="33"/>
    </location>
</feature>
<feature type="compositionally biased region" description="Polar residues" evidence="1">
    <location>
        <begin position="193"/>
        <end position="208"/>
    </location>
</feature>
<dbReference type="RefSeq" id="WP_033681032.1">
    <property type="nucleotide sequence ID" value="NZ_JPFT01000001.1"/>
</dbReference>
<evidence type="ECO:0000313" key="3">
    <source>
        <dbReference type="EMBL" id="KEQ34379.1"/>
    </source>
</evidence>
<feature type="region of interest" description="Disordered" evidence="1">
    <location>
        <begin position="193"/>
        <end position="214"/>
    </location>
</feature>
<dbReference type="Proteomes" id="UP000028093">
    <property type="component" value="Unassembled WGS sequence"/>
</dbReference>
<keyword evidence="2" id="KW-0472">Membrane</keyword>
<organism evidence="3 4">
    <name type="scientific">Streptococcus mitis</name>
    <dbReference type="NCBI Taxonomy" id="28037"/>
    <lineage>
        <taxon>Bacteria</taxon>
        <taxon>Bacillati</taxon>
        <taxon>Bacillota</taxon>
        <taxon>Bacilli</taxon>
        <taxon>Lactobacillales</taxon>
        <taxon>Streptococcaceae</taxon>
        <taxon>Streptococcus</taxon>
        <taxon>Streptococcus mitis group</taxon>
    </lineage>
</organism>
<evidence type="ECO:0000256" key="1">
    <source>
        <dbReference type="SAM" id="MobiDB-lite"/>
    </source>
</evidence>
<gene>
    <name evidence="3" type="ORF">SK1126_0087</name>
</gene>
<keyword evidence="2" id="KW-1133">Transmembrane helix</keyword>
<dbReference type="EMBL" id="JPFT01000001">
    <property type="protein sequence ID" value="KEQ34379.1"/>
    <property type="molecule type" value="Genomic_DNA"/>
</dbReference>
<evidence type="ECO:0000256" key="2">
    <source>
        <dbReference type="SAM" id="Phobius"/>
    </source>
</evidence>
<name>A0A081PUK6_STRMT</name>
<sequence>MKMIDMEKLKLLKVGGILIGVVLVLGFVFWIGAATSSQKKAKQEAETTQQETKAEGSELTQEYVKEFLTAYFNKQDLGENRNRYLPYMTEAAYNQEVNSEEEPTVQTYKGYVVDTQMKSSTIYIDQENHVALAQVRYTQTQLQKKYDYTNAQTNVGSSRTIRIRFSKQDGKYLVNHIDPILIVDSLNTSEKASIPSLNKPITNQTQSTEGKKEQ</sequence>
<accession>A0A081PUK6</accession>
<dbReference type="PATRIC" id="fig|28037.99.peg.80"/>
<evidence type="ECO:0000313" key="4">
    <source>
        <dbReference type="Proteomes" id="UP000028093"/>
    </source>
</evidence>
<reference evidence="3 4" key="1">
    <citation type="submission" date="2014-05" db="EMBL/GenBank/DDBJ databases">
        <authorList>
            <person name="Daugherty S.C."/>
            <person name="Tallon L.J."/>
            <person name="Sadzewicz L."/>
            <person name="Kilian M."/>
            <person name="Tettelin H."/>
        </authorList>
    </citation>
    <scope>NUCLEOTIDE SEQUENCE [LARGE SCALE GENOMIC DNA]</scope>
    <source>
        <strain evidence="3 4">SK1126</strain>
    </source>
</reference>
<dbReference type="AlphaFoldDB" id="A0A081PUK6"/>
<proteinExistence type="predicted"/>
<evidence type="ECO:0008006" key="5">
    <source>
        <dbReference type="Google" id="ProtNLM"/>
    </source>
</evidence>
<keyword evidence="2" id="KW-0812">Transmembrane</keyword>
<comment type="caution">
    <text evidence="3">The sequence shown here is derived from an EMBL/GenBank/DDBJ whole genome shotgun (WGS) entry which is preliminary data.</text>
</comment>